<name>A0A7W8LMM6_9SPIR</name>
<gene>
    <name evidence="1" type="ORF">HNP76_001946</name>
</gene>
<reference evidence="1 2" key="1">
    <citation type="submission" date="2020-08" db="EMBL/GenBank/DDBJ databases">
        <title>Genomic Encyclopedia of Type Strains, Phase IV (KMG-IV): sequencing the most valuable type-strain genomes for metagenomic binning, comparative biology and taxonomic classification.</title>
        <authorList>
            <person name="Goeker M."/>
        </authorList>
    </citation>
    <scope>NUCLEOTIDE SEQUENCE [LARGE SCALE GENOMIC DNA]</scope>
    <source>
        <strain evidence="1 2">DSM 103462</strain>
    </source>
</reference>
<dbReference type="RefSeq" id="WP_184659959.1">
    <property type="nucleotide sequence ID" value="NZ_CP031518.1"/>
</dbReference>
<evidence type="ECO:0000313" key="1">
    <source>
        <dbReference type="EMBL" id="MBB5226565.1"/>
    </source>
</evidence>
<sequence>MGFFVLLLLIIGVIVIISASSGKGSAGSYHGAYVRDYDEDYETRAAMGERDYFTDDPARDYDSYYAQVADDAMMGDESVMEEMRGEFGDSVW</sequence>
<proteinExistence type="predicted"/>
<organism evidence="1 2">
    <name type="scientific">Treponema ruminis</name>
    <dbReference type="NCBI Taxonomy" id="744515"/>
    <lineage>
        <taxon>Bacteria</taxon>
        <taxon>Pseudomonadati</taxon>
        <taxon>Spirochaetota</taxon>
        <taxon>Spirochaetia</taxon>
        <taxon>Spirochaetales</taxon>
        <taxon>Treponemataceae</taxon>
        <taxon>Treponema</taxon>
    </lineage>
</organism>
<evidence type="ECO:0000313" key="2">
    <source>
        <dbReference type="Proteomes" id="UP000518887"/>
    </source>
</evidence>
<keyword evidence="2" id="KW-1185">Reference proteome</keyword>
<dbReference type="AlphaFoldDB" id="A0A7W8LMM6"/>
<dbReference type="Proteomes" id="UP000518887">
    <property type="component" value="Unassembled WGS sequence"/>
</dbReference>
<accession>A0A7W8LMM6</accession>
<protein>
    <submittedName>
        <fullName evidence="1">Uncharacterized protein</fullName>
    </submittedName>
</protein>
<comment type="caution">
    <text evidence="1">The sequence shown here is derived from an EMBL/GenBank/DDBJ whole genome shotgun (WGS) entry which is preliminary data.</text>
</comment>
<dbReference type="EMBL" id="JACHFQ010000006">
    <property type="protein sequence ID" value="MBB5226565.1"/>
    <property type="molecule type" value="Genomic_DNA"/>
</dbReference>